<keyword evidence="1" id="KW-0472">Membrane</keyword>
<keyword evidence="1" id="KW-1133">Transmembrane helix</keyword>
<evidence type="ECO:0000313" key="2">
    <source>
        <dbReference type="EMBL" id="AEE12158.1"/>
    </source>
</evidence>
<dbReference type="RefSeq" id="WP_013759845.1">
    <property type="nucleotide sequence ID" value="NC_015501.1"/>
</dbReference>
<keyword evidence="3" id="KW-1185">Reference proteome</keyword>
<sequence>MIHSSHDIEQLLERYYDGLSTPDEEFVLYLALLQEEPGSPYYADRMLLEATLQRAATQTKSSETEPSLSYQTTPRWKVWVRKYAAVAAVLIVGGVGVSVFQWGRNSRQAELSLRNGQPIPQEEVNEYTLAALTKLGDCVQLCSEQNEEIDQLFGRLQDSYQSSMEKIPFVSEGGWTLTGD</sequence>
<gene>
    <name evidence="2" type="ordered locus">Poras_0204</name>
</gene>
<evidence type="ECO:0000256" key="1">
    <source>
        <dbReference type="SAM" id="Phobius"/>
    </source>
</evidence>
<dbReference type="AlphaFoldDB" id="F4KLX0"/>
<dbReference type="OrthoDB" id="1013498at2"/>
<protein>
    <submittedName>
        <fullName evidence="2">Uncharacterized protein</fullName>
    </submittedName>
</protein>
<reference evidence="3" key="1">
    <citation type="submission" date="2011-04" db="EMBL/GenBank/DDBJ databases">
        <title>The complete genome of Porphyromonas asaccharolytica DSM 20707.</title>
        <authorList>
            <person name="Lucas S."/>
            <person name="Han J."/>
            <person name="Lapidus A."/>
            <person name="Bruce D."/>
            <person name="Goodwin L."/>
            <person name="Pitluck S."/>
            <person name="Peters L."/>
            <person name="Kyrpides N."/>
            <person name="Mavromatis K."/>
            <person name="Ivanova N."/>
            <person name="Ovchinnikova G."/>
            <person name="Pagani I."/>
            <person name="Lu M."/>
            <person name="Detter J.C."/>
            <person name="Tapia R."/>
            <person name="Han C."/>
            <person name="Land M."/>
            <person name="Hauser L."/>
            <person name="Markowitz V."/>
            <person name="Cheng J.-F."/>
            <person name="Hugenholtz P."/>
            <person name="Woyke T."/>
            <person name="Wu D."/>
            <person name="Gronow S."/>
            <person name="Wellnitz S."/>
            <person name="Brambilla E."/>
            <person name="Klenk H.-P."/>
            <person name="Eisen J.A."/>
        </authorList>
    </citation>
    <scope>NUCLEOTIDE SEQUENCE [LARGE SCALE GENOMIC DNA]</scope>
    <source>
        <strain evidence="3">ATCC 25260 / DSM 20707 / VPI 4198</strain>
    </source>
</reference>
<dbReference type="EMBL" id="CP002689">
    <property type="protein sequence ID" value="AEE12158.1"/>
    <property type="molecule type" value="Genomic_DNA"/>
</dbReference>
<proteinExistence type="predicted"/>
<keyword evidence="1" id="KW-0812">Transmembrane</keyword>
<evidence type="ECO:0000313" key="3">
    <source>
        <dbReference type="Proteomes" id="UP000006545"/>
    </source>
</evidence>
<name>F4KLX0_PORAD</name>
<organism evidence="2 3">
    <name type="scientific">Porphyromonas asaccharolytica (strain ATCC 25260 / DSM 20707 / BCRC 10618 / CCUG 7834 / JCM 6326 / LMG 13178 / VPI 4198 / B440)</name>
    <name type="common">Bacteroides asaccharolyticus</name>
    <dbReference type="NCBI Taxonomy" id="879243"/>
    <lineage>
        <taxon>Bacteria</taxon>
        <taxon>Pseudomonadati</taxon>
        <taxon>Bacteroidota</taxon>
        <taxon>Bacteroidia</taxon>
        <taxon>Bacteroidales</taxon>
        <taxon>Porphyromonadaceae</taxon>
        <taxon>Porphyromonas</taxon>
    </lineage>
</organism>
<dbReference type="STRING" id="879243.Poras_0204"/>
<dbReference type="Proteomes" id="UP000006545">
    <property type="component" value="Chromosome"/>
</dbReference>
<feature type="transmembrane region" description="Helical" evidence="1">
    <location>
        <begin position="83"/>
        <end position="103"/>
    </location>
</feature>
<dbReference type="KEGG" id="pah:Poras_0204"/>
<dbReference type="HOGENOM" id="CLU_1494921_0_0_10"/>
<accession>F4KLX0</accession>